<protein>
    <recommendedName>
        <fullName evidence="5">Tyr recombinase domain-containing protein</fullName>
    </recommendedName>
</protein>
<proteinExistence type="predicted"/>
<dbReference type="Gene3D" id="1.10.150.130">
    <property type="match status" value="1"/>
</dbReference>
<feature type="region of interest" description="Disordered" evidence="3">
    <location>
        <begin position="484"/>
        <end position="503"/>
    </location>
</feature>
<evidence type="ECO:0000256" key="3">
    <source>
        <dbReference type="SAM" id="MobiDB-lite"/>
    </source>
</evidence>
<accession>A0A803JZG3</accession>
<feature type="compositionally biased region" description="Basic and acidic residues" evidence="3">
    <location>
        <begin position="171"/>
        <end position="188"/>
    </location>
</feature>
<dbReference type="GO" id="GO:0003677">
    <property type="term" value="F:DNA binding"/>
    <property type="evidence" value="ECO:0007669"/>
    <property type="project" value="UniProtKB-KW"/>
</dbReference>
<name>A0A803JZG3_XENTR</name>
<dbReference type="GeneTree" id="ENSGT01070000254374"/>
<dbReference type="GO" id="GO:0006310">
    <property type="term" value="P:DNA recombination"/>
    <property type="evidence" value="ECO:0007669"/>
    <property type="project" value="UniProtKB-KW"/>
</dbReference>
<evidence type="ECO:0000313" key="4">
    <source>
        <dbReference type="Ensembl" id="ENSXETP00000113427"/>
    </source>
</evidence>
<evidence type="ECO:0000256" key="2">
    <source>
        <dbReference type="ARBA" id="ARBA00023172"/>
    </source>
</evidence>
<feature type="region of interest" description="Disordered" evidence="3">
    <location>
        <begin position="99"/>
        <end position="119"/>
    </location>
</feature>
<reference evidence="4" key="1">
    <citation type="journal article" date="2010" name="Science">
        <title>The genome of the Western clawed frog Xenopus tropicalis.</title>
        <authorList>
            <person name="Hellsten U."/>
            <person name="Harland R.M."/>
            <person name="Gilchrist M.J."/>
            <person name="Hendrix D."/>
            <person name="Jurka J."/>
            <person name="Kapitonov V."/>
            <person name="Ovcharenko I."/>
            <person name="Putnam N.H."/>
            <person name="Shu S."/>
            <person name="Taher L."/>
            <person name="Blitz I.L."/>
            <person name="Blumberg B."/>
            <person name="Dichmann D.S."/>
            <person name="Dubchak I."/>
            <person name="Amaya E."/>
            <person name="Detter J.C."/>
            <person name="Fletcher R."/>
            <person name="Gerhard D.S."/>
            <person name="Goodstein D."/>
            <person name="Graves T."/>
            <person name="Grigoriev I.V."/>
            <person name="Grimwood J."/>
            <person name="Kawashima T."/>
            <person name="Lindquist E."/>
            <person name="Lucas S.M."/>
            <person name="Mead P.E."/>
            <person name="Mitros T."/>
            <person name="Ogino H."/>
            <person name="Ohta Y."/>
            <person name="Poliakov A.V."/>
            <person name="Pollet N."/>
            <person name="Robert J."/>
            <person name="Salamov A."/>
            <person name="Sater A.K."/>
            <person name="Schmutz J."/>
            <person name="Terry A."/>
            <person name="Vize P.D."/>
            <person name="Warren W.C."/>
            <person name="Wells D."/>
            <person name="Wills A."/>
            <person name="Wilson R.K."/>
            <person name="Zimmerman L.B."/>
            <person name="Zorn A.M."/>
            <person name="Grainger R."/>
            <person name="Grammer T."/>
            <person name="Khokha M.K."/>
            <person name="Richardson P.M."/>
            <person name="Rokhsar D.S."/>
        </authorList>
    </citation>
    <scope>NUCLEOTIDE SEQUENCE [LARGE SCALE GENOMIC DNA]</scope>
    <source>
        <strain evidence="4">Nigerian</strain>
    </source>
</reference>
<dbReference type="Ensembl" id="ENSXETT00000110211">
    <property type="protein sequence ID" value="ENSXETP00000113427"/>
    <property type="gene ID" value="ENSXETG00000048929"/>
</dbReference>
<dbReference type="SUPFAM" id="SSF56349">
    <property type="entry name" value="DNA breaking-rejoining enzymes"/>
    <property type="match status" value="1"/>
</dbReference>
<keyword evidence="2" id="KW-0233">DNA recombination</keyword>
<dbReference type="PANTHER" id="PTHR33066">
    <property type="entry name" value="INTEGRASE_SAM-LIKE_N DOMAIN-CONTAINING PROTEIN"/>
    <property type="match status" value="1"/>
</dbReference>
<organism evidence="4">
    <name type="scientific">Xenopus tropicalis</name>
    <name type="common">Western clawed frog</name>
    <name type="synonym">Silurana tropicalis</name>
    <dbReference type="NCBI Taxonomy" id="8364"/>
    <lineage>
        <taxon>Eukaryota</taxon>
        <taxon>Metazoa</taxon>
        <taxon>Chordata</taxon>
        <taxon>Craniata</taxon>
        <taxon>Vertebrata</taxon>
        <taxon>Euteleostomi</taxon>
        <taxon>Amphibia</taxon>
        <taxon>Batrachia</taxon>
        <taxon>Anura</taxon>
        <taxon>Pipoidea</taxon>
        <taxon>Pipidae</taxon>
        <taxon>Xenopodinae</taxon>
        <taxon>Xenopus</taxon>
        <taxon>Silurana</taxon>
    </lineage>
</organism>
<dbReference type="InterPro" id="IPR013762">
    <property type="entry name" value="Integrase-like_cat_sf"/>
</dbReference>
<feature type="region of interest" description="Disordered" evidence="3">
    <location>
        <begin position="144"/>
        <end position="188"/>
    </location>
</feature>
<dbReference type="PANTHER" id="PTHR33066:SF2">
    <property type="entry name" value="FILAGGRIN-2-LIKE"/>
    <property type="match status" value="1"/>
</dbReference>
<sequence length="854" mass="93129">MDCLSEIQDGVSALSNPSNGTGGIFDISGHEGCVPSCSHIPSSSSISSICLPGSTPSVHRLTLRALIGSPNFHKDHVYNGSPPPSPRSVYHSIFGRSFDKGSIEPSGGEGPNTNHADPTRIWMDDQQTKIIPDSVSENALSGVHIRHPSGEGTPTRREGTKTHITGSGTKDNSKTIDSPLHEGTGRDGIVDRGCSIRTVSYQVTSTMHNIRVEEAQVLVPQNRPQCHNKEFTGVVDNTSKPFSGTVAGGTKVAGDNDGRQLIGLGSNLQDSDCPGTMVRIGRDTPDKYTGNQGDFQSSGSLGGSTSGPRCKNPVGQCYGGSISEPARRDKERCSSKRDKQDISMGRDKGNPDLSSSHSRSGKLGSGLSKSALRGSHRMGTEHRGLQLHHDKVGSTRPRPHGIAPQPQDRQIHSKGKGPASRGRGCDDSRMGVLSSICIPTNSDVTSHSKENKTRRGYFHCHSTALAKEVVVHTSNESISRISHKITTTTRSSESGSHTTPQSRNVQFDGVEIEKLIWTTKGFSSDVAQTMLEARKKVSSKAYHRIWKLFMEWCVDRDIFYQRAKIPTVLQFLQEGLQKGLSLGTLKVQVSALSVLLQSRLALQEDVRTFLQGVAHIVPPVKSPVPPWDLNVVLSALINSPFEPLSIVELRWLTWKVVFLMAISSARRISELSALSCESPYLIFHEEKAVLRTVPSFLPKVVSPFHLNEEIVIPSFCSSPKNDKETKLHNLDVVRALHTYVDRTAHFRKSKCLFVIPSGSRKGLPASKATIARWIKESIRQAYISLNESPPFQITAHSTRAVSASWACRNMASAEQLCKAATWSSAHTFTKFYRFDTFASAQAAFGRKVLQAVVS</sequence>
<dbReference type="InterPro" id="IPR010998">
    <property type="entry name" value="Integrase_recombinase_N"/>
</dbReference>
<dbReference type="AlphaFoldDB" id="A0A803JZG3"/>
<dbReference type="InterPro" id="IPR011010">
    <property type="entry name" value="DNA_brk_join_enz"/>
</dbReference>
<evidence type="ECO:0000256" key="1">
    <source>
        <dbReference type="ARBA" id="ARBA00023125"/>
    </source>
</evidence>
<feature type="region of interest" description="Disordered" evidence="3">
    <location>
        <begin position="273"/>
        <end position="426"/>
    </location>
</feature>
<feature type="compositionally biased region" description="Basic and acidic residues" evidence="3">
    <location>
        <begin position="325"/>
        <end position="350"/>
    </location>
</feature>
<dbReference type="GO" id="GO:0015074">
    <property type="term" value="P:DNA integration"/>
    <property type="evidence" value="ECO:0007669"/>
    <property type="project" value="InterPro"/>
</dbReference>
<reference evidence="4" key="2">
    <citation type="submission" date="2021-03" db="UniProtKB">
        <authorList>
            <consortium name="Ensembl"/>
        </authorList>
    </citation>
    <scope>IDENTIFICATION</scope>
</reference>
<dbReference type="SUPFAM" id="SSF47823">
    <property type="entry name" value="lambda integrase-like, N-terminal domain"/>
    <property type="match status" value="1"/>
</dbReference>
<dbReference type="InParanoid" id="A0A803JZG3"/>
<feature type="compositionally biased region" description="Low complexity" evidence="3">
    <location>
        <begin position="353"/>
        <end position="373"/>
    </location>
</feature>
<feature type="compositionally biased region" description="Basic and acidic residues" evidence="3">
    <location>
        <begin position="378"/>
        <end position="393"/>
    </location>
</feature>
<keyword evidence="1" id="KW-0238">DNA-binding</keyword>
<evidence type="ECO:0008006" key="5">
    <source>
        <dbReference type="Google" id="ProtNLM"/>
    </source>
</evidence>
<dbReference type="Gene3D" id="1.10.443.10">
    <property type="entry name" value="Intergrase catalytic core"/>
    <property type="match status" value="1"/>
</dbReference>